<proteinExistence type="predicted"/>
<gene>
    <name evidence="2" type="ORF">ABENE_04635</name>
</gene>
<dbReference type="AlphaFoldDB" id="V4Q804"/>
<accession>V4Q804</accession>
<dbReference type="STRING" id="1121022.GCA_000376105_00234"/>
<feature type="signal peptide" evidence="1">
    <location>
        <begin position="1"/>
        <end position="21"/>
    </location>
</feature>
<dbReference type="Proteomes" id="UP000017837">
    <property type="component" value="Unassembled WGS sequence"/>
</dbReference>
<keyword evidence="1" id="KW-0732">Signal</keyword>
<dbReference type="eggNOG" id="ENOG5033GY8">
    <property type="taxonomic scope" value="Bacteria"/>
</dbReference>
<organism evidence="2 3">
    <name type="scientific">Asticcacaulis benevestitus DSM 16100 = ATCC BAA-896</name>
    <dbReference type="NCBI Taxonomy" id="1121022"/>
    <lineage>
        <taxon>Bacteria</taxon>
        <taxon>Pseudomonadati</taxon>
        <taxon>Pseudomonadota</taxon>
        <taxon>Alphaproteobacteria</taxon>
        <taxon>Caulobacterales</taxon>
        <taxon>Caulobacteraceae</taxon>
        <taxon>Asticcacaulis</taxon>
    </lineage>
</organism>
<evidence type="ECO:0008006" key="4">
    <source>
        <dbReference type="Google" id="ProtNLM"/>
    </source>
</evidence>
<name>V4Q804_9CAUL</name>
<reference evidence="2 3" key="1">
    <citation type="journal article" date="2014" name="Nature">
        <title>Sequential evolution of bacterial morphology by co-option of a developmental regulator.</title>
        <authorList>
            <person name="Jiang C."/>
            <person name="Brown P.J."/>
            <person name="Ducret A."/>
            <person name="Brun Y.V."/>
        </authorList>
    </citation>
    <scope>NUCLEOTIDE SEQUENCE [LARGE SCALE GENOMIC DNA]</scope>
    <source>
        <strain evidence="2 3">DSM 16100</strain>
    </source>
</reference>
<evidence type="ECO:0000313" key="2">
    <source>
        <dbReference type="EMBL" id="ESQ93980.1"/>
    </source>
</evidence>
<dbReference type="PROSITE" id="PS51257">
    <property type="entry name" value="PROKAR_LIPOPROTEIN"/>
    <property type="match status" value="1"/>
</dbReference>
<dbReference type="Pfam" id="PF07087">
    <property type="entry name" value="DUF1353"/>
    <property type="match status" value="1"/>
</dbReference>
<dbReference type="PATRIC" id="fig|1121022.4.peg.920"/>
<protein>
    <recommendedName>
        <fullName evidence="4">DUF1353 domain-containing protein</fullName>
    </recommendedName>
</protein>
<evidence type="ECO:0000313" key="3">
    <source>
        <dbReference type="Proteomes" id="UP000017837"/>
    </source>
</evidence>
<dbReference type="RefSeq" id="WP_018079915.1">
    <property type="nucleotide sequence ID" value="NZ_AQWM01000001.1"/>
</dbReference>
<evidence type="ECO:0000256" key="1">
    <source>
        <dbReference type="SAM" id="SignalP"/>
    </source>
</evidence>
<feature type="chain" id="PRO_5004725552" description="DUF1353 domain-containing protein" evidence="1">
    <location>
        <begin position="22"/>
        <end position="253"/>
    </location>
</feature>
<dbReference type="InterPro" id="IPR010767">
    <property type="entry name" value="Phage_CGC-2007_Cje0229"/>
</dbReference>
<dbReference type="EMBL" id="AWGB01000006">
    <property type="protein sequence ID" value="ESQ93980.1"/>
    <property type="molecule type" value="Genomic_DNA"/>
</dbReference>
<comment type="caution">
    <text evidence="2">The sequence shown here is derived from an EMBL/GenBank/DDBJ whole genome shotgun (WGS) entry which is preliminary data.</text>
</comment>
<keyword evidence="3" id="KW-1185">Reference proteome</keyword>
<sequence>MARYMLIGWVPLRSLKIAALAALLFVAGCATTKTTETVYVPVVAPTPPSSLTPLPIMLFNQTKQGRKLFTLNAEFPYCDGATGMVIVVPKWYVTDFASVPWYGQSFIDPQGPTARAAIIHDWLYTIGEPGKRDVADGIFYRAMIKYGVPEYQARIAYNAVHVGGQGGYGLAGDWQFVDPTRQSVKQAAPFIKPRTGAVRILPKCQGFNELIQSGWRAYPEKPIIINVPPPVVVTEKPLDGVMERMPWGKKKKY</sequence>